<dbReference type="VEuPathDB" id="FungiDB:PSTT_11648"/>
<feature type="region of interest" description="Disordered" evidence="11">
    <location>
        <begin position="396"/>
        <end position="477"/>
    </location>
</feature>
<organism evidence="13 14">
    <name type="scientific">Puccinia striiformis</name>
    <dbReference type="NCBI Taxonomy" id="27350"/>
    <lineage>
        <taxon>Eukaryota</taxon>
        <taxon>Fungi</taxon>
        <taxon>Dikarya</taxon>
        <taxon>Basidiomycota</taxon>
        <taxon>Pucciniomycotina</taxon>
        <taxon>Pucciniomycetes</taxon>
        <taxon>Pucciniales</taxon>
        <taxon>Pucciniaceae</taxon>
        <taxon>Puccinia</taxon>
    </lineage>
</organism>
<evidence type="ECO:0000256" key="6">
    <source>
        <dbReference type="ARBA" id="ARBA00022833"/>
    </source>
</evidence>
<evidence type="ECO:0000256" key="1">
    <source>
        <dbReference type="ARBA" id="ARBA00004123"/>
    </source>
</evidence>
<evidence type="ECO:0000256" key="4">
    <source>
        <dbReference type="ARBA" id="ARBA00022737"/>
    </source>
</evidence>
<evidence type="ECO:0000256" key="7">
    <source>
        <dbReference type="ARBA" id="ARBA00023015"/>
    </source>
</evidence>
<dbReference type="GO" id="GO:0005634">
    <property type="term" value="C:nucleus"/>
    <property type="evidence" value="ECO:0007669"/>
    <property type="project" value="UniProtKB-SubCell"/>
</dbReference>
<dbReference type="PROSITE" id="PS50157">
    <property type="entry name" value="ZINC_FINGER_C2H2_2"/>
    <property type="match status" value="1"/>
</dbReference>
<evidence type="ECO:0000259" key="12">
    <source>
        <dbReference type="PROSITE" id="PS50157"/>
    </source>
</evidence>
<feature type="compositionally biased region" description="Basic residues" evidence="11">
    <location>
        <begin position="52"/>
        <end position="67"/>
    </location>
</feature>
<name>A0A2S4UZF3_9BASI</name>
<keyword evidence="3" id="KW-0479">Metal-binding</keyword>
<dbReference type="PANTHER" id="PTHR14196:SF12">
    <property type="entry name" value="ZINC FINGER PROTEIN 208-LIKE"/>
    <property type="match status" value="1"/>
</dbReference>
<dbReference type="GO" id="GO:0000981">
    <property type="term" value="F:DNA-binding transcription factor activity, RNA polymerase II-specific"/>
    <property type="evidence" value="ECO:0007669"/>
    <property type="project" value="TreeGrafter"/>
</dbReference>
<dbReference type="Proteomes" id="UP000239156">
    <property type="component" value="Unassembled WGS sequence"/>
</dbReference>
<accession>A0A2S4UZF3</accession>
<dbReference type="InterPro" id="IPR050717">
    <property type="entry name" value="C2H2-ZF_Transcription_Reg"/>
</dbReference>
<sequence>MDSHSHPSLARGNAAGSNLLAHETNTKPVVVNASAASTNVENASQSPSASHSHQHHQHHHHPNHPHHQFVESSPVYHHPFRTITPNSAETNNKILDSHPQSKSSTPTNQQQISERSSLPAKCHQFLVVIFRAVQLDDRAALTSASLFHADLVVLGIEVTEEKVAFDKTPCNLIILGSTSEWPVNGIALPSASHPLGRRPFSSSANLEGSAAREPPPTSSGAGTGYPSPTATSTSRRSSSNANPHPSPNQTELITSALTTTASAAAPAYYQTHSGQDPTSLAVIAAIDCGGLDVRPMYGSEDSRQTSGQNPSQSRNESHTPSHTRVPSSEEMRGPYYTSATAPHYSPTGSGILPSHYPHLASPIAPQTGPRRPTSSANSGPAYSAYSNLSVQIPLGSNSYGHHSHTHHPDGSVLPWAPSVDSVRDSVSPYSRPGRQPSGSHAGHHAPSSTPFAHSLRNGQLMSSPHYPSNNNAAHHHQASTMQYNAQGRPLAYMCNTCLRAFDRPSALQIHERSHTGERPFPCPWNGCVKRFTTHVWPTPKFITSRVQRTNIPPPIAHFENLENREIW</sequence>
<feature type="region of interest" description="Disordered" evidence="11">
    <location>
        <begin position="192"/>
        <end position="250"/>
    </location>
</feature>
<evidence type="ECO:0000256" key="2">
    <source>
        <dbReference type="ARBA" id="ARBA00006991"/>
    </source>
</evidence>
<dbReference type="GO" id="GO:0000977">
    <property type="term" value="F:RNA polymerase II transcription regulatory region sequence-specific DNA binding"/>
    <property type="evidence" value="ECO:0007669"/>
    <property type="project" value="TreeGrafter"/>
</dbReference>
<keyword evidence="5 10" id="KW-0863">Zinc-finger</keyword>
<evidence type="ECO:0000256" key="8">
    <source>
        <dbReference type="ARBA" id="ARBA00023163"/>
    </source>
</evidence>
<dbReference type="InterPro" id="IPR036236">
    <property type="entry name" value="Znf_C2H2_sf"/>
</dbReference>
<feature type="domain" description="C2H2-type" evidence="12">
    <location>
        <begin position="492"/>
        <end position="519"/>
    </location>
</feature>
<feature type="compositionally biased region" description="Polar residues" evidence="11">
    <location>
        <begin position="456"/>
        <end position="477"/>
    </location>
</feature>
<feature type="compositionally biased region" description="Low complexity" evidence="11">
    <location>
        <begin position="417"/>
        <end position="448"/>
    </location>
</feature>
<keyword evidence="8" id="KW-0804">Transcription</keyword>
<keyword evidence="9" id="KW-0539">Nucleus</keyword>
<keyword evidence="7" id="KW-0805">Transcription regulation</keyword>
<reference evidence="13" key="1">
    <citation type="submission" date="2017-12" db="EMBL/GenBank/DDBJ databases">
        <title>Gene loss provides genomic basis for host adaptation in cereal stripe rust fungi.</title>
        <authorList>
            <person name="Xia C."/>
        </authorList>
    </citation>
    <scope>NUCLEOTIDE SEQUENCE [LARGE SCALE GENOMIC DNA]</scope>
    <source>
        <strain evidence="13">93-210</strain>
    </source>
</reference>
<feature type="region of interest" description="Disordered" evidence="11">
    <location>
        <begin position="37"/>
        <end position="116"/>
    </location>
</feature>
<feature type="compositionally biased region" description="Low complexity" evidence="11">
    <location>
        <begin position="37"/>
        <end position="51"/>
    </location>
</feature>
<evidence type="ECO:0000256" key="9">
    <source>
        <dbReference type="ARBA" id="ARBA00023242"/>
    </source>
</evidence>
<dbReference type="PANTHER" id="PTHR14196">
    <property type="entry name" value="ODD-SKIPPED - RELATED"/>
    <property type="match status" value="1"/>
</dbReference>
<evidence type="ECO:0000313" key="13">
    <source>
        <dbReference type="EMBL" id="POW02630.1"/>
    </source>
</evidence>
<feature type="compositionally biased region" description="Polar residues" evidence="11">
    <location>
        <begin position="304"/>
        <end position="326"/>
    </location>
</feature>
<keyword evidence="4" id="KW-0677">Repeat</keyword>
<dbReference type="GO" id="GO:0008270">
    <property type="term" value="F:zinc ion binding"/>
    <property type="evidence" value="ECO:0007669"/>
    <property type="project" value="UniProtKB-KW"/>
</dbReference>
<dbReference type="VEuPathDB" id="FungiDB:PSHT_02601"/>
<dbReference type="SUPFAM" id="SSF57667">
    <property type="entry name" value="beta-beta-alpha zinc fingers"/>
    <property type="match status" value="1"/>
</dbReference>
<dbReference type="Gene3D" id="3.30.160.60">
    <property type="entry name" value="Classic Zinc Finger"/>
    <property type="match status" value="2"/>
</dbReference>
<feature type="compositionally biased region" description="Polar residues" evidence="11">
    <location>
        <begin position="372"/>
        <end position="382"/>
    </location>
</feature>
<dbReference type="AlphaFoldDB" id="A0A2S4UZF3"/>
<evidence type="ECO:0000256" key="3">
    <source>
        <dbReference type="ARBA" id="ARBA00022723"/>
    </source>
</evidence>
<comment type="subcellular location">
    <subcellularLocation>
        <location evidence="1">Nucleus</location>
    </subcellularLocation>
</comment>
<feature type="compositionally biased region" description="Polar residues" evidence="11">
    <location>
        <begin position="83"/>
        <end position="116"/>
    </location>
</feature>
<keyword evidence="14" id="KW-1185">Reference proteome</keyword>
<keyword evidence="6" id="KW-0862">Zinc</keyword>
<feature type="compositionally biased region" description="Low complexity" evidence="11">
    <location>
        <begin position="226"/>
        <end position="250"/>
    </location>
</feature>
<dbReference type="EMBL" id="PKSL01000139">
    <property type="protein sequence ID" value="POW02630.1"/>
    <property type="molecule type" value="Genomic_DNA"/>
</dbReference>
<comment type="caution">
    <text evidence="13">The sequence shown here is derived from an EMBL/GenBank/DDBJ whole genome shotgun (WGS) entry which is preliminary data.</text>
</comment>
<feature type="region of interest" description="Disordered" evidence="11">
    <location>
        <begin position="294"/>
        <end position="382"/>
    </location>
</feature>
<comment type="similarity">
    <text evidence="2">Belongs to the krueppel C2H2-type zinc-finger protein family.</text>
</comment>
<evidence type="ECO:0000256" key="10">
    <source>
        <dbReference type="PROSITE-ProRule" id="PRU00042"/>
    </source>
</evidence>
<dbReference type="FunFam" id="3.30.160.60:FF:000193">
    <property type="entry name" value="Zinc finger protein 300"/>
    <property type="match status" value="1"/>
</dbReference>
<dbReference type="PROSITE" id="PS00028">
    <property type="entry name" value="ZINC_FINGER_C2H2_1"/>
    <property type="match status" value="1"/>
</dbReference>
<protein>
    <recommendedName>
        <fullName evidence="12">C2H2-type domain-containing protein</fullName>
    </recommendedName>
</protein>
<proteinExistence type="inferred from homology"/>
<gene>
    <name evidence="13" type="ORF">PSTT_11648</name>
</gene>
<evidence type="ECO:0000313" key="14">
    <source>
        <dbReference type="Proteomes" id="UP000239156"/>
    </source>
</evidence>
<dbReference type="InterPro" id="IPR013087">
    <property type="entry name" value="Znf_C2H2_type"/>
</dbReference>
<evidence type="ECO:0000256" key="5">
    <source>
        <dbReference type="ARBA" id="ARBA00022771"/>
    </source>
</evidence>
<evidence type="ECO:0000256" key="11">
    <source>
        <dbReference type="SAM" id="MobiDB-lite"/>
    </source>
</evidence>